<keyword evidence="1" id="KW-0812">Transmembrane</keyword>
<keyword evidence="1" id="KW-0472">Membrane</keyword>
<gene>
    <name evidence="2" type="ORF">BDV29DRAFT_155985</name>
</gene>
<protein>
    <submittedName>
        <fullName evidence="2">Uncharacterized protein</fullName>
    </submittedName>
</protein>
<evidence type="ECO:0000256" key="1">
    <source>
        <dbReference type="SAM" id="Phobius"/>
    </source>
</evidence>
<dbReference type="Gene3D" id="1.20.1070.10">
    <property type="entry name" value="Rhodopsin 7-helix transmembrane proteins"/>
    <property type="match status" value="1"/>
</dbReference>
<accession>A0A5N5X4S4</accession>
<dbReference type="EMBL" id="ML732199">
    <property type="protein sequence ID" value="KAB8075097.1"/>
    <property type="molecule type" value="Genomic_DNA"/>
</dbReference>
<keyword evidence="3" id="KW-1185">Reference proteome</keyword>
<dbReference type="OrthoDB" id="536545at2759"/>
<name>A0A5N5X4S4_9EURO</name>
<dbReference type="Proteomes" id="UP000326565">
    <property type="component" value="Unassembled WGS sequence"/>
</dbReference>
<feature type="transmembrane region" description="Helical" evidence="1">
    <location>
        <begin position="30"/>
        <end position="51"/>
    </location>
</feature>
<keyword evidence="1" id="KW-1133">Transmembrane helix</keyword>
<feature type="transmembrane region" description="Helical" evidence="1">
    <location>
        <begin position="58"/>
        <end position="76"/>
    </location>
</feature>
<organism evidence="2 3">
    <name type="scientific">Aspergillus leporis</name>
    <dbReference type="NCBI Taxonomy" id="41062"/>
    <lineage>
        <taxon>Eukaryota</taxon>
        <taxon>Fungi</taxon>
        <taxon>Dikarya</taxon>
        <taxon>Ascomycota</taxon>
        <taxon>Pezizomycotina</taxon>
        <taxon>Eurotiomycetes</taxon>
        <taxon>Eurotiomycetidae</taxon>
        <taxon>Eurotiales</taxon>
        <taxon>Aspergillaceae</taxon>
        <taxon>Aspergillus</taxon>
        <taxon>Aspergillus subgen. Circumdati</taxon>
    </lineage>
</organism>
<evidence type="ECO:0000313" key="2">
    <source>
        <dbReference type="EMBL" id="KAB8075097.1"/>
    </source>
</evidence>
<sequence>MTVLPRGNEALKINPPFGVDQHLSQHGSDWLWAVTAIHAVSFLGILVLCFTTRASDRVFHYIFTVTLLVGTITYYTQASDLGWSPVETEESIRDMLYTNSASGDEAEQQPGVLVRSISLPVPSTTSKPHFQSPKASYGTVNPSSNLLRICPNY</sequence>
<reference evidence="2 3" key="1">
    <citation type="submission" date="2019-04" db="EMBL/GenBank/DDBJ databases">
        <title>Friends and foes A comparative genomics study of 23 Aspergillus species from section Flavi.</title>
        <authorList>
            <consortium name="DOE Joint Genome Institute"/>
            <person name="Kjaerbolling I."/>
            <person name="Vesth T."/>
            <person name="Frisvad J.C."/>
            <person name="Nybo J.L."/>
            <person name="Theobald S."/>
            <person name="Kildgaard S."/>
            <person name="Isbrandt T."/>
            <person name="Kuo A."/>
            <person name="Sato A."/>
            <person name="Lyhne E.K."/>
            <person name="Kogle M.E."/>
            <person name="Wiebenga A."/>
            <person name="Kun R.S."/>
            <person name="Lubbers R.J."/>
            <person name="Makela M.R."/>
            <person name="Barry K."/>
            <person name="Chovatia M."/>
            <person name="Clum A."/>
            <person name="Daum C."/>
            <person name="Haridas S."/>
            <person name="He G."/>
            <person name="LaButti K."/>
            <person name="Lipzen A."/>
            <person name="Mondo S."/>
            <person name="Riley R."/>
            <person name="Salamov A."/>
            <person name="Simmons B.A."/>
            <person name="Magnuson J.K."/>
            <person name="Henrissat B."/>
            <person name="Mortensen U.H."/>
            <person name="Larsen T.O."/>
            <person name="Devries R.P."/>
            <person name="Grigoriev I.V."/>
            <person name="Machida M."/>
            <person name="Baker S.E."/>
            <person name="Andersen M.R."/>
        </authorList>
    </citation>
    <scope>NUCLEOTIDE SEQUENCE [LARGE SCALE GENOMIC DNA]</scope>
    <source>
        <strain evidence="2 3">CBS 151.66</strain>
    </source>
</reference>
<dbReference type="SUPFAM" id="SSF81321">
    <property type="entry name" value="Family A G protein-coupled receptor-like"/>
    <property type="match status" value="1"/>
</dbReference>
<evidence type="ECO:0000313" key="3">
    <source>
        <dbReference type="Proteomes" id="UP000326565"/>
    </source>
</evidence>
<dbReference type="AlphaFoldDB" id="A0A5N5X4S4"/>
<proteinExistence type="predicted"/>